<gene>
    <name evidence="1" type="ORF">AY555_11310</name>
</gene>
<evidence type="ECO:0000313" key="2">
    <source>
        <dbReference type="Proteomes" id="UP000076066"/>
    </source>
</evidence>
<keyword evidence="1" id="KW-0614">Plasmid</keyword>
<name>A0A145VSJ4_9PROT</name>
<evidence type="ECO:0000313" key="1">
    <source>
        <dbReference type="EMBL" id="AMW35939.1"/>
    </source>
</evidence>
<dbReference type="KEGG" id="hjo:AY555_11310"/>
<geneLocation type="plasmid" evidence="1 2">
    <name>unnamed 2</name>
</geneLocation>
<sequence length="133" mass="14398">MTRQGVRSSRKVCCKGRDILLLSQPIQPIRLFHHLSPFMCTVSLFLLGVSPRSIQVVAAPVVLAAVQQIQEVAAPVVLVAVRQTQVVAALVALAVVRPVQEVAAPPLLCPTFWRGKAVHLPLELSKLLNVVQS</sequence>
<accession>A0A145VSJ4</accession>
<protein>
    <submittedName>
        <fullName evidence="1">Uncharacterized protein</fullName>
    </submittedName>
</protein>
<proteinExistence type="predicted"/>
<dbReference type="EMBL" id="CP014527">
    <property type="protein sequence ID" value="AMW35939.1"/>
    <property type="molecule type" value="Genomic_DNA"/>
</dbReference>
<dbReference type="AlphaFoldDB" id="A0A145VSJ4"/>
<reference evidence="1 2" key="1">
    <citation type="submission" date="2016-02" db="EMBL/GenBank/DDBJ databases">
        <title>Complete Genome of H5569, the type strain of the newly described species Haematospirillium jordaniae.</title>
        <authorList>
            <person name="Nicholson A.C."/>
            <person name="Humrighouse B.W."/>
            <person name="Loparov V."/>
            <person name="McQuiston J.R."/>
        </authorList>
    </citation>
    <scope>NUCLEOTIDE SEQUENCE [LARGE SCALE GENOMIC DNA]</scope>
    <source>
        <strain evidence="1 2">H5569</strain>
        <plasmid evidence="2">Plasmid unnamed 2</plasmid>
    </source>
</reference>
<keyword evidence="2" id="KW-1185">Reference proteome</keyword>
<dbReference type="Proteomes" id="UP000076066">
    <property type="component" value="Plasmid unnamed 2"/>
</dbReference>
<organism evidence="1 2">
    <name type="scientific">Haematospirillum jordaniae</name>
    <dbReference type="NCBI Taxonomy" id="1549855"/>
    <lineage>
        <taxon>Bacteria</taxon>
        <taxon>Pseudomonadati</taxon>
        <taxon>Pseudomonadota</taxon>
        <taxon>Alphaproteobacteria</taxon>
        <taxon>Rhodospirillales</taxon>
        <taxon>Novispirillaceae</taxon>
        <taxon>Haematospirillum</taxon>
    </lineage>
</organism>